<evidence type="ECO:0000256" key="3">
    <source>
        <dbReference type="ARBA" id="ARBA00022692"/>
    </source>
</evidence>
<evidence type="ECO:0000256" key="6">
    <source>
        <dbReference type="SAM" id="SignalP"/>
    </source>
</evidence>
<name>A0A364N347_STELY</name>
<dbReference type="EMBL" id="QGDH01000063">
    <property type="protein sequence ID" value="RAR10782.1"/>
    <property type="molecule type" value="Genomic_DNA"/>
</dbReference>
<evidence type="ECO:0000256" key="4">
    <source>
        <dbReference type="ARBA" id="ARBA00022989"/>
    </source>
</evidence>
<dbReference type="InterPro" id="IPR038213">
    <property type="entry name" value="IFI6/IFI27-like_sf"/>
</dbReference>
<dbReference type="Proteomes" id="UP000249619">
    <property type="component" value="Unassembled WGS sequence"/>
</dbReference>
<dbReference type="PROSITE" id="PS51257">
    <property type="entry name" value="PROKAR_LIPOPROTEIN"/>
    <property type="match status" value="1"/>
</dbReference>
<comment type="caution">
    <text evidence="7">The sequence shown here is derived from an EMBL/GenBank/DDBJ whole genome shotgun (WGS) entry which is preliminary data.</text>
</comment>
<keyword evidence="8" id="KW-1185">Reference proteome</keyword>
<organism evidence="7 8">
    <name type="scientific">Stemphylium lycopersici</name>
    <name type="common">Tomato gray leaf spot disease fungus</name>
    <name type="synonym">Thyrospora lycopersici</name>
    <dbReference type="NCBI Taxonomy" id="183478"/>
    <lineage>
        <taxon>Eukaryota</taxon>
        <taxon>Fungi</taxon>
        <taxon>Dikarya</taxon>
        <taxon>Ascomycota</taxon>
        <taxon>Pezizomycotina</taxon>
        <taxon>Dothideomycetes</taxon>
        <taxon>Pleosporomycetidae</taxon>
        <taxon>Pleosporales</taxon>
        <taxon>Pleosporineae</taxon>
        <taxon>Pleosporaceae</taxon>
        <taxon>Stemphylium</taxon>
    </lineage>
</organism>
<evidence type="ECO:0000256" key="5">
    <source>
        <dbReference type="ARBA" id="ARBA00023136"/>
    </source>
</evidence>
<dbReference type="Gene3D" id="6.10.110.10">
    <property type="match status" value="1"/>
</dbReference>
<keyword evidence="5" id="KW-0472">Membrane</keyword>
<dbReference type="OrthoDB" id="440424at2759"/>
<gene>
    <name evidence="7" type="ORF">DDE83_004926</name>
</gene>
<keyword evidence="3" id="KW-0812">Transmembrane</keyword>
<keyword evidence="6" id="KW-0732">Signal</keyword>
<evidence type="ECO:0000256" key="1">
    <source>
        <dbReference type="ARBA" id="ARBA00004141"/>
    </source>
</evidence>
<feature type="signal peptide" evidence="6">
    <location>
        <begin position="1"/>
        <end position="20"/>
    </location>
</feature>
<dbReference type="InterPro" id="IPR009311">
    <property type="entry name" value="IFI6/IFI27-like"/>
</dbReference>
<dbReference type="AlphaFoldDB" id="A0A364N347"/>
<reference evidence="8" key="1">
    <citation type="submission" date="2018-05" db="EMBL/GenBank/DDBJ databases">
        <title>Draft genome sequence of Stemphylium lycopersici strain CIDEFI 213.</title>
        <authorList>
            <person name="Medina R."/>
            <person name="Franco M.E.E."/>
            <person name="Lucentini C.G."/>
            <person name="Saparrat M.C.N."/>
            <person name="Balatti P.A."/>
        </authorList>
    </citation>
    <scope>NUCLEOTIDE SEQUENCE [LARGE SCALE GENOMIC DNA]</scope>
    <source>
        <strain evidence="8">CIDEFI 213</strain>
    </source>
</reference>
<comment type="similarity">
    <text evidence="2">Belongs to the IFI6/IFI27 family.</text>
</comment>
<dbReference type="Pfam" id="PF06140">
    <property type="entry name" value="Ifi-6-16"/>
    <property type="match status" value="1"/>
</dbReference>
<evidence type="ECO:0008006" key="9">
    <source>
        <dbReference type="Google" id="ProtNLM"/>
    </source>
</evidence>
<evidence type="ECO:0000313" key="7">
    <source>
        <dbReference type="EMBL" id="RAR10782.1"/>
    </source>
</evidence>
<evidence type="ECO:0000313" key="8">
    <source>
        <dbReference type="Proteomes" id="UP000249619"/>
    </source>
</evidence>
<feature type="chain" id="PRO_5017001330" description="Lincomycin-condensing protein lmbA" evidence="6">
    <location>
        <begin position="21"/>
        <end position="203"/>
    </location>
</feature>
<proteinExistence type="inferred from homology"/>
<comment type="subcellular location">
    <subcellularLocation>
        <location evidence="1">Membrane</location>
        <topology evidence="1">Multi-pass membrane protein</topology>
    </subcellularLocation>
</comment>
<sequence>MHRMALAHLQAIFACLPCSTAPNPTTTYPSEKTSLTSAYAPANADANARPAAEIAQDVTGLLLHTSLEGPALRMRLDSMVGSTGWRENVARWVLEKLSLALQKSEGKLGPTVHNAYNRAWDVARGIEGFVVEHPVMCTVIAFGVLAIVAPWILELLGFADLGPVEGSFAARWQSTYAGLVPKGSLFSFFQRLGMRNWHWKILV</sequence>
<protein>
    <recommendedName>
        <fullName evidence="9">Lincomycin-condensing protein lmbA</fullName>
    </recommendedName>
</protein>
<keyword evidence="4" id="KW-1133">Transmembrane helix</keyword>
<accession>A0A364N347</accession>
<dbReference type="GO" id="GO:0016020">
    <property type="term" value="C:membrane"/>
    <property type="evidence" value="ECO:0007669"/>
    <property type="project" value="UniProtKB-SubCell"/>
</dbReference>
<evidence type="ECO:0000256" key="2">
    <source>
        <dbReference type="ARBA" id="ARBA00007262"/>
    </source>
</evidence>